<dbReference type="GO" id="GO:0002098">
    <property type="term" value="P:tRNA wobble uridine modification"/>
    <property type="evidence" value="ECO:0007669"/>
    <property type="project" value="InterPro"/>
</dbReference>
<protein>
    <recommendedName>
        <fullName evidence="6">Elongator complex protein 2</fullName>
    </recommendedName>
</protein>
<dbReference type="GO" id="GO:0046872">
    <property type="term" value="F:metal ion binding"/>
    <property type="evidence" value="ECO:0007669"/>
    <property type="project" value="UniProtKB-UniRule"/>
</dbReference>
<dbReference type="Gene3D" id="3.40.390.10">
    <property type="entry name" value="Collagenase (Catalytic Domain)"/>
    <property type="match status" value="1"/>
</dbReference>
<evidence type="ECO:0000256" key="10">
    <source>
        <dbReference type="ARBA" id="ARBA00022694"/>
    </source>
</evidence>
<dbReference type="InterPro" id="IPR033851">
    <property type="entry name" value="M3A_MIP"/>
</dbReference>
<evidence type="ECO:0000256" key="5">
    <source>
        <dbReference type="ARBA" id="ARBA00005881"/>
    </source>
</evidence>
<dbReference type="STRING" id="7375.A0A0L0BTW9"/>
<dbReference type="InterPro" id="IPR015943">
    <property type="entry name" value="WD40/YVTN_repeat-like_dom_sf"/>
</dbReference>
<keyword evidence="8 19" id="KW-0853">WD repeat</keyword>
<dbReference type="InterPro" id="IPR036322">
    <property type="entry name" value="WD40_repeat_dom_sf"/>
</dbReference>
<proteinExistence type="inferred from homology"/>
<evidence type="ECO:0000256" key="20">
    <source>
        <dbReference type="RuleBase" id="RU003435"/>
    </source>
</evidence>
<dbReference type="GO" id="GO:0004222">
    <property type="term" value="F:metalloendopeptidase activity"/>
    <property type="evidence" value="ECO:0007669"/>
    <property type="project" value="InterPro"/>
</dbReference>
<dbReference type="InterPro" id="IPR024077">
    <property type="entry name" value="Neurolysin/TOP_dom2"/>
</dbReference>
<keyword evidence="16 20" id="KW-0482">Metalloprotease</keyword>
<dbReference type="Pfam" id="PF01432">
    <property type="entry name" value="Peptidase_M3"/>
    <property type="match status" value="1"/>
</dbReference>
<dbReference type="GO" id="GO:0033588">
    <property type="term" value="C:elongator holoenzyme complex"/>
    <property type="evidence" value="ECO:0007669"/>
    <property type="project" value="InterPro"/>
</dbReference>
<dbReference type="PROSITE" id="PS50082">
    <property type="entry name" value="WD_REPEATS_2"/>
    <property type="match status" value="5"/>
</dbReference>
<comment type="caution">
    <text evidence="22">The sequence shown here is derived from an EMBL/GenBank/DDBJ whole genome shotgun (WGS) entry which is preliminary data.</text>
</comment>
<keyword evidence="17" id="KW-0496">Mitochondrion</keyword>
<keyword evidence="12" id="KW-0677">Repeat</keyword>
<dbReference type="SUPFAM" id="SSF55486">
    <property type="entry name" value="Metalloproteases ('zincins'), catalytic domain"/>
    <property type="match status" value="1"/>
</dbReference>
<feature type="repeat" description="WD" evidence="19">
    <location>
        <begin position="1370"/>
        <end position="1401"/>
    </location>
</feature>
<evidence type="ECO:0000256" key="6">
    <source>
        <dbReference type="ARBA" id="ARBA00020267"/>
    </source>
</evidence>
<evidence type="ECO:0000256" key="8">
    <source>
        <dbReference type="ARBA" id="ARBA00022574"/>
    </source>
</evidence>
<dbReference type="EMBL" id="JRES01001351">
    <property type="protein sequence ID" value="KNC23456.1"/>
    <property type="molecule type" value="Genomic_DNA"/>
</dbReference>
<evidence type="ECO:0000259" key="21">
    <source>
        <dbReference type="Pfam" id="PF01432"/>
    </source>
</evidence>
<dbReference type="InterPro" id="IPR001680">
    <property type="entry name" value="WD40_rpt"/>
</dbReference>
<sequence length="1518" mass="172692">MILLGKPLARIGLKNWHLRKNVTTWTPLATAFNSPPYKKINFTRNEAGLFCMPELRNHEGFFLLKDNVANKTDELIQEAISGQRKRKMVQIFDELSDSLCKVADLSEFIRIAHPQSKYAQAAEDACISISGIVEHLNTHKELYMALRKVVEKGDLLDTTDVDKHVAKLFLFDFEQSGIHLQDNERDKVVRLNDYILQLGQKFMHGAVQPTAFPRGQVPDSIKTYFPTEGDHVLVSGLYTNSANPQAREAAYRLFLYPSERQEELLSDMLKCRHALAKTCGFDTYAHRALNASTVENPEMVQLFIDELTTQLRPRADADFRLMEQMKRKESGNPQATLSAWDTPYFTSLMKRNALNASANEFLPYFSLGGCMEGLDNLIQSLYGISLQNTEMEPGESWHNDIYKLSVVHEKEGLLGYIYCDFFERNGKPNQDCHFTIQGGKRMPDGSYQLPIVVVMLNLSQPRWTGPTLLSPSRVDNLFHEMGHAMHSMLARTEYQHVTGTRCSTDFAEVPSVLMEYFASDPRVLRTFAKHFQTHKPMDEDMLQRLCASKNLFSASETQLQVFYSALDQIYHGDPAKQGANTTDTLQTVQKDYYSLPYVEHTAWQLRFSHLVGYGAKYYSYLISKTIASWIWQNYFENNPFNREAGEKYRQEVLAHGGGIPSRQLVANFLKKDLTPQNLAHSLIHEIDVNNDKIKDMIKYFCKTSTKNNKKMSVENIYTSIGCNRTTESADWGNNGLIVFGACNAVAIYDPQFKQYSAKITHTYVRHTKRVNTVRWLKSQQQDKEMYCLSGSDDKLAILWNVENLDEIKSYELKGHESGVNAVDGLQRSNGEWLLATAAADSTIKLWSFGSNDVEPICKQTLHLNTGFCFTLRLTLLPKSEQILLAFTADDESIALWTEDIAQPASDKFNFQPVHELLGHEDWVRGLDFVREGDDLLLASSSQDNFIRLWRIAPRTAEQVLNNKVDIFNLLDEATGEIRVEEKILQLSGDSWYAISLESVLYGHDNWVYGVNWYKSNEQTLSLLSASIDKTLIIWQPSEESGIWMEKVRLGEVGGNSLGFFGGKFSSDGKSVLGHSYQGGFHIWKQSDDNEALWLPQVNVGGHFGEVRDLAWEPQGEYVMSVSADQTTRIHSPWRHDAETWHELARPQVHGYDMQALALLSRYKFASGAEEKIVRTFQASANFIENFRRITKVEEDKEGDQLLESLPKGASVPSLGLSNKAVYTVENPANEERHVKDEYPENYFIPITLNAPPQEETLMQNTLWPEVQKLYGHGYEIYALASSPDATLLASSCKSSNAEHAQIILWNTATWKQIQKLSGHQLTVTQMSFSPNGEYLLSVSRDRRWSLFKRQPLEKDKVASFALTACTDKTNGVHTRIIWSCDWSHDSKYFVTSSREGKVVIWCKTQDAETKDDNNKTSLNGWKSLDVLELKNESITAVTFAHSLHENGAYVLALGCESGLIHVYQFKDKFTLLLTLNKSQSHHLTVKRLQFRPCCGVKKQFQLASCGEDYLVRVYQLNL</sequence>
<dbReference type="InterPro" id="IPR024079">
    <property type="entry name" value="MetalloPept_cat_dom_sf"/>
</dbReference>
<dbReference type="SMART" id="SM00320">
    <property type="entry name" value="WD40"/>
    <property type="match status" value="10"/>
</dbReference>
<keyword evidence="10" id="KW-0819">tRNA processing</keyword>
<dbReference type="Gene3D" id="2.130.10.10">
    <property type="entry name" value="YVTN repeat-like/Quinoprotein amine dehydrogenase"/>
    <property type="match status" value="5"/>
</dbReference>
<feature type="domain" description="Peptidase M3A/M3B catalytic" evidence="21">
    <location>
        <begin position="238"/>
        <end position="678"/>
    </location>
</feature>
<comment type="pathway">
    <text evidence="4">tRNA modification; 5-methoxycarbonylmethyl-2-thiouridine-tRNA biosynthesis.</text>
</comment>
<keyword evidence="9 20" id="KW-0645">Protease</keyword>
<dbReference type="PANTHER" id="PTHR44111">
    <property type="entry name" value="ELONGATOR COMPLEX PROTEIN 2"/>
    <property type="match status" value="1"/>
</dbReference>
<keyword evidence="11 20" id="KW-0479">Metal-binding</keyword>
<feature type="repeat" description="WD" evidence="19">
    <location>
        <begin position="812"/>
        <end position="856"/>
    </location>
</feature>
<dbReference type="SUPFAM" id="SSF50978">
    <property type="entry name" value="WD40 repeat-like"/>
    <property type="match status" value="3"/>
</dbReference>
<keyword evidence="13 20" id="KW-0378">Hydrolase</keyword>
<dbReference type="Proteomes" id="UP000037069">
    <property type="component" value="Unassembled WGS sequence"/>
</dbReference>
<keyword evidence="18" id="KW-0539">Nucleus</keyword>
<organism evidence="22 23">
    <name type="scientific">Lucilia cuprina</name>
    <name type="common">Green bottle fly</name>
    <name type="synonym">Australian sheep blowfly</name>
    <dbReference type="NCBI Taxonomy" id="7375"/>
    <lineage>
        <taxon>Eukaryota</taxon>
        <taxon>Metazoa</taxon>
        <taxon>Ecdysozoa</taxon>
        <taxon>Arthropoda</taxon>
        <taxon>Hexapoda</taxon>
        <taxon>Insecta</taxon>
        <taxon>Pterygota</taxon>
        <taxon>Neoptera</taxon>
        <taxon>Endopterygota</taxon>
        <taxon>Diptera</taxon>
        <taxon>Brachycera</taxon>
        <taxon>Muscomorpha</taxon>
        <taxon>Oestroidea</taxon>
        <taxon>Calliphoridae</taxon>
        <taxon>Luciliinae</taxon>
        <taxon>Lucilia</taxon>
    </lineage>
</organism>
<dbReference type="InterPro" id="IPR001567">
    <property type="entry name" value="Pept_M3A_M3B_dom"/>
</dbReference>
<reference evidence="22" key="1">
    <citation type="journal article" date="2015" name="Nat. Commun.">
        <title>Lucilia cuprina genome unlocks parasitic fly biology to underpin future interventions.</title>
        <authorList>
            <person name="Anstead C.A."/>
            <person name="Korhonen P.K."/>
            <person name="Young N.D."/>
            <person name="Hall R.S."/>
            <person name="Jex A.R."/>
            <person name="Murali S.C."/>
            <person name="Hughes D.S."/>
            <person name="Lee S.F."/>
            <person name="Perry T."/>
            <person name="Stroehlein A.J."/>
            <person name="Ansell B.R."/>
            <person name="Breugelmans B."/>
            <person name="Hofmann A."/>
            <person name="Qu J."/>
            <person name="Dugan S."/>
            <person name="Lee S.L."/>
            <person name="Chao H."/>
            <person name="Dinh H."/>
            <person name="Han Y."/>
            <person name="Doddapaneni H.V."/>
            <person name="Worley K.C."/>
            <person name="Muzny D.M."/>
            <person name="Ioannidis P."/>
            <person name="Waterhouse R.M."/>
            <person name="Zdobnov E.M."/>
            <person name="James P.J."/>
            <person name="Bagnall N.H."/>
            <person name="Kotze A.C."/>
            <person name="Gibbs R.A."/>
            <person name="Richards S."/>
            <person name="Batterham P."/>
            <person name="Gasser R.B."/>
        </authorList>
    </citation>
    <scope>NUCLEOTIDE SEQUENCE [LARGE SCALE GENOMIC DNA]</scope>
    <source>
        <strain evidence="22">LS</strain>
        <tissue evidence="22">Full body</tissue>
    </source>
</reference>
<accession>A0A0L0BTW9</accession>
<dbReference type="PANTHER" id="PTHR44111:SF1">
    <property type="entry name" value="ELONGATOR COMPLEX PROTEIN 2"/>
    <property type="match status" value="1"/>
</dbReference>
<keyword evidence="14 20" id="KW-0862">Zinc</keyword>
<dbReference type="InterPro" id="IPR037289">
    <property type="entry name" value="Elp2"/>
</dbReference>
<dbReference type="UniPathway" id="UPA00988"/>
<dbReference type="Gene3D" id="1.10.1370.10">
    <property type="entry name" value="Neurolysin, domain 3"/>
    <property type="match status" value="1"/>
</dbReference>
<evidence type="ECO:0000256" key="15">
    <source>
        <dbReference type="ARBA" id="ARBA00022946"/>
    </source>
</evidence>
<evidence type="ECO:0000256" key="13">
    <source>
        <dbReference type="ARBA" id="ARBA00022801"/>
    </source>
</evidence>
<evidence type="ECO:0000256" key="17">
    <source>
        <dbReference type="ARBA" id="ARBA00023128"/>
    </source>
</evidence>
<evidence type="ECO:0000256" key="9">
    <source>
        <dbReference type="ARBA" id="ARBA00022670"/>
    </source>
</evidence>
<evidence type="ECO:0000256" key="1">
    <source>
        <dbReference type="ARBA" id="ARBA00004123"/>
    </source>
</evidence>
<evidence type="ECO:0000313" key="22">
    <source>
        <dbReference type="EMBL" id="KNC23456.1"/>
    </source>
</evidence>
<keyword evidence="15" id="KW-0809">Transit peptide</keyword>
<evidence type="ECO:0000256" key="2">
    <source>
        <dbReference type="ARBA" id="ARBA00004173"/>
    </source>
</evidence>
<evidence type="ECO:0000256" key="18">
    <source>
        <dbReference type="ARBA" id="ARBA00023242"/>
    </source>
</evidence>
<dbReference type="FunFam" id="2.130.10.10:FF:000400">
    <property type="entry name" value="Elongator acetyltransferase complex subunit 2"/>
    <property type="match status" value="1"/>
</dbReference>
<keyword evidence="23" id="KW-1185">Reference proteome</keyword>
<dbReference type="Pfam" id="PF00400">
    <property type="entry name" value="WD40"/>
    <property type="match status" value="8"/>
</dbReference>
<comment type="cofactor">
    <cofactor evidence="20">
        <name>Zn(2+)</name>
        <dbReference type="ChEBI" id="CHEBI:29105"/>
    </cofactor>
    <text evidence="20">Binds 1 zinc ion.</text>
</comment>
<comment type="similarity">
    <text evidence="5">Belongs to the WD repeat ELP2 family.</text>
</comment>
<evidence type="ECO:0000313" key="23">
    <source>
        <dbReference type="Proteomes" id="UP000037069"/>
    </source>
</evidence>
<evidence type="ECO:0000256" key="14">
    <source>
        <dbReference type="ARBA" id="ARBA00022833"/>
    </source>
</evidence>
<dbReference type="PROSITE" id="PS50294">
    <property type="entry name" value="WD_REPEATS_REGION"/>
    <property type="match status" value="1"/>
</dbReference>
<feature type="repeat" description="WD" evidence="19">
    <location>
        <begin position="916"/>
        <end position="959"/>
    </location>
</feature>
<dbReference type="CDD" id="cd00200">
    <property type="entry name" value="WD40"/>
    <property type="match status" value="1"/>
</dbReference>
<comment type="similarity">
    <text evidence="20">Belongs to the peptidase M3 family.</text>
</comment>
<dbReference type="GO" id="GO:0006508">
    <property type="term" value="P:proteolysis"/>
    <property type="evidence" value="ECO:0007669"/>
    <property type="project" value="UniProtKB-KW"/>
</dbReference>
<comment type="subcellular location">
    <subcellularLocation>
        <location evidence="3">Cytoplasm</location>
    </subcellularLocation>
    <subcellularLocation>
        <location evidence="2">Mitochondrion</location>
    </subcellularLocation>
    <subcellularLocation>
        <location evidence="1">Nucleus</location>
    </subcellularLocation>
</comment>
<gene>
    <name evidence="22" type="ORF">FF38_13340</name>
</gene>
<evidence type="ECO:0000256" key="16">
    <source>
        <dbReference type="ARBA" id="ARBA00023049"/>
    </source>
</evidence>
<evidence type="ECO:0000256" key="12">
    <source>
        <dbReference type="ARBA" id="ARBA00022737"/>
    </source>
</evidence>
<dbReference type="GO" id="GO:0005634">
    <property type="term" value="C:nucleus"/>
    <property type="evidence" value="ECO:0007669"/>
    <property type="project" value="UniProtKB-SubCell"/>
</dbReference>
<evidence type="ECO:0000256" key="19">
    <source>
        <dbReference type="PROSITE-ProRule" id="PRU00221"/>
    </source>
</evidence>
<feature type="repeat" description="WD" evidence="19">
    <location>
        <begin position="1316"/>
        <end position="1348"/>
    </location>
</feature>
<dbReference type="GO" id="GO:0005739">
    <property type="term" value="C:mitochondrion"/>
    <property type="evidence" value="ECO:0007669"/>
    <property type="project" value="UniProtKB-SubCell"/>
</dbReference>
<dbReference type="FunFam" id="3.40.390.10:FF:000013">
    <property type="entry name" value="Mitochondrial intermediate peptidase"/>
    <property type="match status" value="1"/>
</dbReference>
<evidence type="ECO:0000256" key="7">
    <source>
        <dbReference type="ARBA" id="ARBA00022490"/>
    </source>
</evidence>
<evidence type="ECO:0000256" key="4">
    <source>
        <dbReference type="ARBA" id="ARBA00005043"/>
    </source>
</evidence>
<dbReference type="CDD" id="cd06457">
    <property type="entry name" value="M3A_MIP"/>
    <property type="match status" value="1"/>
</dbReference>
<dbReference type="OrthoDB" id="17530at2759"/>
<evidence type="ECO:0000256" key="3">
    <source>
        <dbReference type="ARBA" id="ARBA00004496"/>
    </source>
</evidence>
<name>A0A0L0BTW9_LUCCU</name>
<keyword evidence="7" id="KW-0963">Cytoplasm</keyword>
<evidence type="ECO:0000256" key="11">
    <source>
        <dbReference type="ARBA" id="ARBA00022723"/>
    </source>
</evidence>
<feature type="repeat" description="WD" evidence="19">
    <location>
        <begin position="1099"/>
        <end position="1129"/>
    </location>
</feature>